<feature type="domain" description="HTH marR-type" evidence="2">
    <location>
        <begin position="4"/>
        <end position="135"/>
    </location>
</feature>
<dbReference type="OrthoDB" id="1904211at2"/>
<evidence type="ECO:0000313" key="5">
    <source>
        <dbReference type="Proteomes" id="UP000243591"/>
    </source>
</evidence>
<evidence type="ECO:0000313" key="4">
    <source>
        <dbReference type="EMBL" id="SPP25525.1"/>
    </source>
</evidence>
<reference evidence="6" key="3">
    <citation type="submission" date="2018-04" db="EMBL/GenBank/DDBJ databases">
        <authorList>
            <person name="Illikoud N."/>
        </authorList>
    </citation>
    <scope>NUCLEOTIDE SEQUENCE [LARGE SCALE GENOMIC DNA]</scope>
</reference>
<keyword evidence="1" id="KW-0238">DNA-binding</keyword>
<dbReference type="GeneID" id="66536950"/>
<dbReference type="STRING" id="2756.BFR44_09265"/>
<reference evidence="3 5" key="1">
    <citation type="submission" date="2017-09" db="EMBL/GenBank/DDBJ databases">
        <title>Complete Genome Sequences of Two Strains of the Meat Spoilage Bacterium Brochothrix thermosphacta Isolated from Ground Chicken.</title>
        <authorList>
            <person name="Paoli G.C."/>
            <person name="Wijey C."/>
            <person name="Chen C.-Y."/>
            <person name="Nguyen L."/>
            <person name="Yan X."/>
            <person name="Irwin P.L."/>
        </authorList>
    </citation>
    <scope>NUCLEOTIDE SEQUENCE [LARGE SCALE GENOMIC DNA]</scope>
    <source>
        <strain evidence="3 5">BI</strain>
    </source>
</reference>
<evidence type="ECO:0000313" key="3">
    <source>
        <dbReference type="EMBL" id="ATF26328.1"/>
    </source>
</evidence>
<dbReference type="SUPFAM" id="SSF46785">
    <property type="entry name" value="Winged helix' DNA-binding domain"/>
    <property type="match status" value="1"/>
</dbReference>
<evidence type="ECO:0000259" key="2">
    <source>
        <dbReference type="PROSITE" id="PS50995"/>
    </source>
</evidence>
<dbReference type="Proteomes" id="UP000243591">
    <property type="component" value="Chromosome"/>
</dbReference>
<reference evidence="4" key="2">
    <citation type="submission" date="2018-04" db="EMBL/GenBank/DDBJ databases">
        <authorList>
            <person name="Go L.Y."/>
            <person name="Mitchell J.A."/>
        </authorList>
    </citation>
    <scope>NUCLEOTIDE SEQUENCE</scope>
    <source>
        <strain evidence="4">BSAS1 3</strain>
    </source>
</reference>
<dbReference type="RefSeq" id="WP_029090764.1">
    <property type="nucleotide sequence ID" value="NZ_CBCPJR010000003.1"/>
</dbReference>
<dbReference type="GO" id="GO:0003700">
    <property type="term" value="F:DNA-binding transcription factor activity"/>
    <property type="evidence" value="ECO:0007669"/>
    <property type="project" value="InterPro"/>
</dbReference>
<dbReference type="PROSITE" id="PS50995">
    <property type="entry name" value="HTH_MARR_2"/>
    <property type="match status" value="1"/>
</dbReference>
<dbReference type="SMART" id="SM00347">
    <property type="entry name" value="HTH_MARR"/>
    <property type="match status" value="1"/>
</dbReference>
<dbReference type="PRINTS" id="PR00598">
    <property type="entry name" value="HTHMARR"/>
</dbReference>
<dbReference type="KEGG" id="bths:CNY62_08025"/>
<dbReference type="InterPro" id="IPR039422">
    <property type="entry name" value="MarR/SlyA-like"/>
</dbReference>
<sequence length="137" mass="15830">MSEHRQLFLAFTKMQRLYIKRLNERLESLNVSYAQWSVLYYIYSNGPHTISEIAKHQDVEKPTISKVVQKLDEYGYVTGVQGEDKRVKRVTLTPKGQQNCEAVDAHLGAYQQSLAEGFNEEEQAFVRQFIESVTAKL</sequence>
<dbReference type="EMBL" id="CP023483">
    <property type="protein sequence ID" value="ATF26328.1"/>
    <property type="molecule type" value="Genomic_DNA"/>
</dbReference>
<evidence type="ECO:0000256" key="1">
    <source>
        <dbReference type="ARBA" id="ARBA00023125"/>
    </source>
</evidence>
<gene>
    <name evidence="4" type="ORF">BTBSAS_10039</name>
    <name evidence="3" type="ORF">CNY62_08025</name>
</gene>
<name>A0A1D2JW39_BROTH</name>
<dbReference type="EMBL" id="OUNC01000001">
    <property type="protein sequence ID" value="SPP25525.1"/>
    <property type="molecule type" value="Genomic_DNA"/>
</dbReference>
<dbReference type="Proteomes" id="UP000270190">
    <property type="component" value="Unassembled WGS sequence"/>
</dbReference>
<dbReference type="PANTHER" id="PTHR33164">
    <property type="entry name" value="TRANSCRIPTIONAL REGULATOR, MARR FAMILY"/>
    <property type="match status" value="1"/>
</dbReference>
<protein>
    <submittedName>
        <fullName evidence="3">MarR family transcriptional regulator</fullName>
    </submittedName>
    <submittedName>
        <fullName evidence="4">Putative Uncharacterized HTH-type transcriptional regulator YwoH</fullName>
    </submittedName>
</protein>
<dbReference type="Pfam" id="PF13463">
    <property type="entry name" value="HTH_27"/>
    <property type="match status" value="1"/>
</dbReference>
<accession>A0A1D2JW39</accession>
<proteinExistence type="predicted"/>
<evidence type="ECO:0000313" key="6">
    <source>
        <dbReference type="Proteomes" id="UP000270190"/>
    </source>
</evidence>
<dbReference type="GO" id="GO:0003677">
    <property type="term" value="F:DNA binding"/>
    <property type="evidence" value="ECO:0007669"/>
    <property type="project" value="UniProtKB-KW"/>
</dbReference>
<dbReference type="InterPro" id="IPR036388">
    <property type="entry name" value="WH-like_DNA-bd_sf"/>
</dbReference>
<dbReference type="GO" id="GO:0006950">
    <property type="term" value="P:response to stress"/>
    <property type="evidence" value="ECO:0007669"/>
    <property type="project" value="TreeGrafter"/>
</dbReference>
<dbReference type="InterPro" id="IPR000835">
    <property type="entry name" value="HTH_MarR-typ"/>
</dbReference>
<keyword evidence="5" id="KW-1185">Reference proteome</keyword>
<dbReference type="Gene3D" id="1.10.10.10">
    <property type="entry name" value="Winged helix-like DNA-binding domain superfamily/Winged helix DNA-binding domain"/>
    <property type="match status" value="1"/>
</dbReference>
<dbReference type="PANTHER" id="PTHR33164:SF43">
    <property type="entry name" value="HTH-TYPE TRANSCRIPTIONAL REPRESSOR YETL"/>
    <property type="match status" value="1"/>
</dbReference>
<dbReference type="InterPro" id="IPR036390">
    <property type="entry name" value="WH_DNA-bd_sf"/>
</dbReference>
<dbReference type="AlphaFoldDB" id="A0A1D2JW39"/>
<organism evidence="3 5">
    <name type="scientific">Brochothrix thermosphacta</name>
    <name type="common">Microbacterium thermosphactum</name>
    <dbReference type="NCBI Taxonomy" id="2756"/>
    <lineage>
        <taxon>Bacteria</taxon>
        <taxon>Bacillati</taxon>
        <taxon>Bacillota</taxon>
        <taxon>Bacilli</taxon>
        <taxon>Bacillales</taxon>
        <taxon>Listeriaceae</taxon>
        <taxon>Brochothrix</taxon>
    </lineage>
</organism>